<dbReference type="EMBL" id="BGPR01012257">
    <property type="protein sequence ID" value="GBN55297.1"/>
    <property type="molecule type" value="Genomic_DNA"/>
</dbReference>
<comment type="caution">
    <text evidence="2">The sequence shown here is derived from an EMBL/GenBank/DDBJ whole genome shotgun (WGS) entry which is preliminary data.</text>
</comment>
<gene>
    <name evidence="2" type="ORF">AVEN_13457_1</name>
</gene>
<protein>
    <submittedName>
        <fullName evidence="2">Uncharacterized protein</fullName>
    </submittedName>
</protein>
<evidence type="ECO:0000313" key="3">
    <source>
        <dbReference type="Proteomes" id="UP000499080"/>
    </source>
</evidence>
<name>A0A4Y2PYG5_ARAVE</name>
<sequence>MGCGKDNWTPTALISEVISEPHLPSEEANRIRSTFVAVKEKFLDRLTRCERVNNELLAAIGQADRGFPYFPSSGTQMQISFPCKSSRKTEQSPMRVAIPPGRQLKKLGITQHTQYKAQFPLSVVRGSLSEVRLVSRRSSIAKNVVARWFLGWIDRSREISVNAGHQRPTSRRTETTVPTKCCRSCLCRRNGAAGWSANDNKSLSVNSSNQGTNRGNKA</sequence>
<proteinExistence type="predicted"/>
<accession>A0A4Y2PYG5</accession>
<organism evidence="2 3">
    <name type="scientific">Araneus ventricosus</name>
    <name type="common">Orbweaver spider</name>
    <name type="synonym">Epeira ventricosa</name>
    <dbReference type="NCBI Taxonomy" id="182803"/>
    <lineage>
        <taxon>Eukaryota</taxon>
        <taxon>Metazoa</taxon>
        <taxon>Ecdysozoa</taxon>
        <taxon>Arthropoda</taxon>
        <taxon>Chelicerata</taxon>
        <taxon>Arachnida</taxon>
        <taxon>Araneae</taxon>
        <taxon>Araneomorphae</taxon>
        <taxon>Entelegynae</taxon>
        <taxon>Araneoidea</taxon>
        <taxon>Araneidae</taxon>
        <taxon>Araneus</taxon>
    </lineage>
</organism>
<evidence type="ECO:0000313" key="2">
    <source>
        <dbReference type="EMBL" id="GBN55297.1"/>
    </source>
</evidence>
<reference evidence="2 3" key="1">
    <citation type="journal article" date="2019" name="Sci. Rep.">
        <title>Orb-weaving spider Araneus ventricosus genome elucidates the spidroin gene catalogue.</title>
        <authorList>
            <person name="Kono N."/>
            <person name="Nakamura H."/>
            <person name="Ohtoshi R."/>
            <person name="Moran D.A.P."/>
            <person name="Shinohara A."/>
            <person name="Yoshida Y."/>
            <person name="Fujiwara M."/>
            <person name="Mori M."/>
            <person name="Tomita M."/>
            <person name="Arakawa K."/>
        </authorList>
    </citation>
    <scope>NUCLEOTIDE SEQUENCE [LARGE SCALE GENOMIC DNA]</scope>
</reference>
<feature type="region of interest" description="Disordered" evidence="1">
    <location>
        <begin position="198"/>
        <end position="218"/>
    </location>
</feature>
<keyword evidence="3" id="KW-1185">Reference proteome</keyword>
<evidence type="ECO:0000256" key="1">
    <source>
        <dbReference type="SAM" id="MobiDB-lite"/>
    </source>
</evidence>
<dbReference type="AlphaFoldDB" id="A0A4Y2PYG5"/>
<dbReference type="Proteomes" id="UP000499080">
    <property type="component" value="Unassembled WGS sequence"/>
</dbReference>